<proteinExistence type="predicted"/>
<keyword evidence="2" id="KW-1185">Reference proteome</keyword>
<gene>
    <name evidence="1" type="ORF">NE237_008163</name>
</gene>
<name>A0A9Q0KQV8_9MAGN</name>
<comment type="caution">
    <text evidence="1">The sequence shown here is derived from an EMBL/GenBank/DDBJ whole genome shotgun (WGS) entry which is preliminary data.</text>
</comment>
<dbReference type="Proteomes" id="UP001141806">
    <property type="component" value="Unassembled WGS sequence"/>
</dbReference>
<evidence type="ECO:0000313" key="2">
    <source>
        <dbReference type="Proteomes" id="UP001141806"/>
    </source>
</evidence>
<protein>
    <submittedName>
        <fullName evidence="1">Uncharacterized protein</fullName>
    </submittedName>
</protein>
<accession>A0A9Q0KQV8</accession>
<reference evidence="1" key="1">
    <citation type="journal article" date="2023" name="Plant J.">
        <title>The genome of the king protea, Protea cynaroides.</title>
        <authorList>
            <person name="Chang J."/>
            <person name="Duong T.A."/>
            <person name="Schoeman C."/>
            <person name="Ma X."/>
            <person name="Roodt D."/>
            <person name="Barker N."/>
            <person name="Li Z."/>
            <person name="Van de Peer Y."/>
            <person name="Mizrachi E."/>
        </authorList>
    </citation>
    <scope>NUCLEOTIDE SEQUENCE</scope>
    <source>
        <tissue evidence="1">Young leaves</tissue>
    </source>
</reference>
<sequence>MTINNGRMHEGRLKHIIALGNDIVRVITMRNEKGGRLSNRKRPLSDQGLPPGLYLTGIHVSVTATKSSSSLSAKKDLRFRFQITKRNDPLHLKPSGTLLQHWSY</sequence>
<evidence type="ECO:0000313" key="1">
    <source>
        <dbReference type="EMBL" id="KAJ4974989.1"/>
    </source>
</evidence>
<dbReference type="EMBL" id="JAMYWD010000004">
    <property type="protein sequence ID" value="KAJ4974989.1"/>
    <property type="molecule type" value="Genomic_DNA"/>
</dbReference>
<dbReference type="AlphaFoldDB" id="A0A9Q0KQV8"/>
<organism evidence="1 2">
    <name type="scientific">Protea cynaroides</name>
    <dbReference type="NCBI Taxonomy" id="273540"/>
    <lineage>
        <taxon>Eukaryota</taxon>
        <taxon>Viridiplantae</taxon>
        <taxon>Streptophyta</taxon>
        <taxon>Embryophyta</taxon>
        <taxon>Tracheophyta</taxon>
        <taxon>Spermatophyta</taxon>
        <taxon>Magnoliopsida</taxon>
        <taxon>Proteales</taxon>
        <taxon>Proteaceae</taxon>
        <taxon>Protea</taxon>
    </lineage>
</organism>